<dbReference type="GO" id="GO:0003887">
    <property type="term" value="F:DNA-directed DNA polymerase activity"/>
    <property type="evidence" value="ECO:0007669"/>
    <property type="project" value="UniProtKB-KW"/>
</dbReference>
<dbReference type="InterPro" id="IPR017964">
    <property type="entry name" value="DNA-dir_DNA_pol_B_CS"/>
</dbReference>
<dbReference type="Gene3D" id="1.10.287.690">
    <property type="entry name" value="Helix hairpin bin"/>
    <property type="match status" value="1"/>
</dbReference>
<evidence type="ECO:0000256" key="13">
    <source>
        <dbReference type="RuleBase" id="RU000442"/>
    </source>
</evidence>
<keyword evidence="13" id="KW-0004">4Fe-4S</keyword>
<evidence type="ECO:0000256" key="14">
    <source>
        <dbReference type="SAM" id="MobiDB-lite"/>
    </source>
</evidence>
<evidence type="ECO:0000256" key="9">
    <source>
        <dbReference type="ARBA" id="ARBA00023004"/>
    </source>
</evidence>
<evidence type="ECO:0000256" key="2">
    <source>
        <dbReference type="ARBA" id="ARBA00005755"/>
    </source>
</evidence>
<evidence type="ECO:0000256" key="1">
    <source>
        <dbReference type="ARBA" id="ARBA00001966"/>
    </source>
</evidence>
<keyword evidence="11" id="KW-0234">DNA repair</keyword>
<dbReference type="STRING" id="400682.A0A1X7U2J4"/>
<evidence type="ECO:0000259" key="15">
    <source>
        <dbReference type="Pfam" id="PF00136"/>
    </source>
</evidence>
<feature type="region of interest" description="Disordered" evidence="14">
    <location>
        <begin position="19"/>
        <end position="39"/>
    </location>
</feature>
<dbReference type="GO" id="GO:0042276">
    <property type="term" value="P:error-prone translesion synthesis"/>
    <property type="evidence" value="ECO:0007669"/>
    <property type="project" value="TreeGrafter"/>
</dbReference>
<dbReference type="InterPro" id="IPR042087">
    <property type="entry name" value="DNA_pol_B_thumb"/>
</dbReference>
<keyword evidence="8 13" id="KW-0239">DNA-directed DNA polymerase</keyword>
<dbReference type="InterPro" id="IPR030559">
    <property type="entry name" value="PolZ_Rev3"/>
</dbReference>
<evidence type="ECO:0000256" key="11">
    <source>
        <dbReference type="ARBA" id="ARBA00023204"/>
    </source>
</evidence>
<keyword evidence="5 13" id="KW-0479">Metal-binding</keyword>
<evidence type="ECO:0000256" key="5">
    <source>
        <dbReference type="ARBA" id="ARBA00022723"/>
    </source>
</evidence>
<dbReference type="PANTHER" id="PTHR45812:SF1">
    <property type="entry name" value="DNA POLYMERASE ZETA CATALYTIC SUBUNIT"/>
    <property type="match status" value="1"/>
</dbReference>
<feature type="domain" description="C4-type zinc-finger of DNA polymerase delta" evidence="16">
    <location>
        <begin position="616"/>
        <end position="688"/>
    </location>
</feature>
<dbReference type="InterPro" id="IPR043502">
    <property type="entry name" value="DNA/RNA_pol_sf"/>
</dbReference>
<dbReference type="Gene3D" id="3.90.1600.10">
    <property type="entry name" value="Palm domain of DNA polymerase"/>
    <property type="match status" value="1"/>
</dbReference>
<evidence type="ECO:0000256" key="6">
    <source>
        <dbReference type="ARBA" id="ARBA00022763"/>
    </source>
</evidence>
<dbReference type="InterPro" id="IPR006172">
    <property type="entry name" value="DNA-dir_DNA_pol_B"/>
</dbReference>
<dbReference type="GO" id="GO:0006260">
    <property type="term" value="P:DNA replication"/>
    <property type="evidence" value="ECO:0007669"/>
    <property type="project" value="UniProtKB-KW"/>
</dbReference>
<dbReference type="PROSITE" id="PS00116">
    <property type="entry name" value="DNA_POLYMERASE_B"/>
    <property type="match status" value="1"/>
</dbReference>
<dbReference type="InterPro" id="IPR025687">
    <property type="entry name" value="Znf-C4pol"/>
</dbReference>
<dbReference type="Gene3D" id="1.10.132.60">
    <property type="entry name" value="DNA polymerase family B, C-terminal domain"/>
    <property type="match status" value="2"/>
</dbReference>
<dbReference type="EnsemblMetazoa" id="Aqu2.1.21891_001">
    <property type="protein sequence ID" value="Aqu2.1.21891_001"/>
    <property type="gene ID" value="Aqu2.1.21891"/>
</dbReference>
<dbReference type="OrthoDB" id="2414538at2759"/>
<dbReference type="GO" id="GO:0005634">
    <property type="term" value="C:nucleus"/>
    <property type="evidence" value="ECO:0007669"/>
    <property type="project" value="UniProtKB-SubCell"/>
</dbReference>
<name>A0A1X7U2J4_AMPQE</name>
<dbReference type="Pfam" id="PF00136">
    <property type="entry name" value="DNA_pol_B"/>
    <property type="match status" value="1"/>
</dbReference>
<dbReference type="PRINTS" id="PR00106">
    <property type="entry name" value="DNAPOLB"/>
</dbReference>
<evidence type="ECO:0000256" key="10">
    <source>
        <dbReference type="ARBA" id="ARBA00023014"/>
    </source>
</evidence>
<dbReference type="GO" id="GO:0051539">
    <property type="term" value="F:4 iron, 4 sulfur cluster binding"/>
    <property type="evidence" value="ECO:0007669"/>
    <property type="project" value="UniProtKB-KW"/>
</dbReference>
<proteinExistence type="inferred from homology"/>
<dbReference type="GO" id="GO:0003677">
    <property type="term" value="F:DNA binding"/>
    <property type="evidence" value="ECO:0007669"/>
    <property type="project" value="UniProtKB-KW"/>
</dbReference>
<keyword evidence="13" id="KW-0238">DNA-binding</keyword>
<dbReference type="InterPro" id="IPR006134">
    <property type="entry name" value="DNA-dir_DNA_pol_B_multi_dom"/>
</dbReference>
<keyword evidence="4 13" id="KW-0548">Nucleotidyltransferase</keyword>
<accession>A0A1X7U2J4</accession>
<sequence length="719" mass="81043">MRGSHLGINLIGQISRVPTATTPERGGSDKSGGSPSKKGAAWFEERHNSDIHVVGRVLLNVWRTMKQELSLTSYSFESVTYHTLYQRLPKFSYQTLTEWYDYRNRLYRSRVVDYYMTHCYGNCLLLEKFNLIGRTSELARLYGIEFHNVLARGSQYRVESMMLRLAKQYNYIAASPSIQQRARMAAPECLPLIMEPESKLYTDPVLVLDFQSLYPSMVIAHNYCYSTCLGRVKHLTTNNDGYKFGTCSLSIPDDILLQLQDSVTISPNGVVFVKSDVRRGVMPQMLEEILNTRIMIKQSMKLYKDNKVLQRILDARQLGLKLIANVTYGYTAANYSGRMPCVEIADSIVRKGRETLERAIQLVESTPKWQAKVIYGDTDSMFVLLKGVSKAESFRIGREISKAVTADNPKPVKLKFKKVYSSCILQTKKRYAGFMYETLDQSEPVFEAKGIETVRRDNCPAVSKILEKSLKLLFSTKDVSLVKSYVQSQCTKILNGRVPTSDFVFAKEQKTLLDRQAEPLVGERVPYVIVYGPPGLPLIQLVRSLEDFTTASSSLRLNSNYYITKQILPALSRSFSLLGVDVFQWYHYLPRSQMLPSVVGGAKKGTISQYFASAHCVICGTITSETPPICPECSKNPQNVAVSLSSLGSKTENNFFELCKICQHCCGSIKSGHYLECVSLDCPVFYSRLTSIKRLDGSAVGSQKILAEFLNKQSSTRDV</sequence>
<comment type="catalytic activity">
    <reaction evidence="12 13">
        <text>DNA(n) + a 2'-deoxyribonucleoside 5'-triphosphate = DNA(n+1) + diphosphate</text>
        <dbReference type="Rhea" id="RHEA:22508"/>
        <dbReference type="Rhea" id="RHEA-COMP:17339"/>
        <dbReference type="Rhea" id="RHEA-COMP:17340"/>
        <dbReference type="ChEBI" id="CHEBI:33019"/>
        <dbReference type="ChEBI" id="CHEBI:61560"/>
        <dbReference type="ChEBI" id="CHEBI:173112"/>
        <dbReference type="EC" id="2.7.7.7"/>
    </reaction>
</comment>
<keyword evidence="13" id="KW-0539">Nucleus</keyword>
<evidence type="ECO:0000313" key="17">
    <source>
        <dbReference type="EnsemblMetazoa" id="Aqu2.1.21891_001"/>
    </source>
</evidence>
<comment type="subcellular location">
    <subcellularLocation>
        <location evidence="13">Nucleus</location>
    </subcellularLocation>
</comment>
<dbReference type="GO" id="GO:0008270">
    <property type="term" value="F:zinc ion binding"/>
    <property type="evidence" value="ECO:0007669"/>
    <property type="project" value="UniProtKB-KW"/>
</dbReference>
<keyword evidence="7 13" id="KW-0862">Zinc</keyword>
<protein>
    <recommendedName>
        <fullName evidence="13">DNA polymerase</fullName>
        <ecNumber evidence="13">2.7.7.7</ecNumber>
    </recommendedName>
</protein>
<feature type="domain" description="DNA-directed DNA polymerase family B multifunctional" evidence="15">
    <location>
        <begin position="144"/>
        <end position="576"/>
    </location>
</feature>
<dbReference type="InterPro" id="IPR012337">
    <property type="entry name" value="RNaseH-like_sf"/>
</dbReference>
<keyword evidence="13" id="KW-0235">DNA replication</keyword>
<dbReference type="CDD" id="cd05534">
    <property type="entry name" value="POLBc_zeta"/>
    <property type="match status" value="1"/>
</dbReference>
<comment type="similarity">
    <text evidence="2 13">Belongs to the DNA polymerase type-B family.</text>
</comment>
<evidence type="ECO:0000256" key="7">
    <source>
        <dbReference type="ARBA" id="ARBA00022833"/>
    </source>
</evidence>
<comment type="cofactor">
    <cofactor evidence="1 13">
        <name>[4Fe-4S] cluster</name>
        <dbReference type="ChEBI" id="CHEBI:49883"/>
    </cofactor>
</comment>
<dbReference type="InterPro" id="IPR036397">
    <property type="entry name" value="RNaseH_sf"/>
</dbReference>
<reference evidence="17" key="1">
    <citation type="submission" date="2017-05" db="UniProtKB">
        <authorList>
            <consortium name="EnsemblMetazoa"/>
        </authorList>
    </citation>
    <scope>IDENTIFICATION</scope>
</reference>
<evidence type="ECO:0000256" key="3">
    <source>
        <dbReference type="ARBA" id="ARBA00022679"/>
    </source>
</evidence>
<evidence type="ECO:0000256" key="8">
    <source>
        <dbReference type="ARBA" id="ARBA00022932"/>
    </source>
</evidence>
<evidence type="ECO:0000256" key="4">
    <source>
        <dbReference type="ARBA" id="ARBA00022695"/>
    </source>
</evidence>
<dbReference type="PANTHER" id="PTHR45812">
    <property type="entry name" value="DNA POLYMERASE ZETA CATALYTIC SUBUNIT"/>
    <property type="match status" value="1"/>
</dbReference>
<dbReference type="SUPFAM" id="SSF56672">
    <property type="entry name" value="DNA/RNA polymerases"/>
    <property type="match status" value="1"/>
</dbReference>
<dbReference type="FunFam" id="1.10.287.690:FF:000002">
    <property type="entry name" value="DNA polymerase zeta"/>
    <property type="match status" value="1"/>
</dbReference>
<dbReference type="Pfam" id="PF14260">
    <property type="entry name" value="zf-C4pol"/>
    <property type="match status" value="1"/>
</dbReference>
<dbReference type="GO" id="GO:0000724">
    <property type="term" value="P:double-strand break repair via homologous recombination"/>
    <property type="evidence" value="ECO:0007669"/>
    <property type="project" value="TreeGrafter"/>
</dbReference>
<dbReference type="InParanoid" id="A0A1X7U2J4"/>
<dbReference type="GO" id="GO:0016035">
    <property type="term" value="C:zeta DNA polymerase complex"/>
    <property type="evidence" value="ECO:0007669"/>
    <property type="project" value="InterPro"/>
</dbReference>
<dbReference type="EC" id="2.7.7.7" evidence="13"/>
<evidence type="ECO:0000259" key="16">
    <source>
        <dbReference type="Pfam" id="PF14260"/>
    </source>
</evidence>
<keyword evidence="9 13" id="KW-0408">Iron</keyword>
<dbReference type="InterPro" id="IPR023211">
    <property type="entry name" value="DNA_pol_palm_dom_sf"/>
</dbReference>
<dbReference type="SUPFAM" id="SSF53098">
    <property type="entry name" value="Ribonuclease H-like"/>
    <property type="match status" value="1"/>
</dbReference>
<dbReference type="SMART" id="SM00486">
    <property type="entry name" value="POLBc"/>
    <property type="match status" value="1"/>
</dbReference>
<keyword evidence="13" id="KW-0863">Zinc-finger</keyword>
<dbReference type="Gene3D" id="3.30.420.10">
    <property type="entry name" value="Ribonuclease H-like superfamily/Ribonuclease H"/>
    <property type="match status" value="1"/>
</dbReference>
<keyword evidence="3 13" id="KW-0808">Transferase</keyword>
<evidence type="ECO:0000256" key="12">
    <source>
        <dbReference type="ARBA" id="ARBA00049244"/>
    </source>
</evidence>
<dbReference type="GO" id="GO:0000166">
    <property type="term" value="F:nucleotide binding"/>
    <property type="evidence" value="ECO:0007669"/>
    <property type="project" value="InterPro"/>
</dbReference>
<keyword evidence="6" id="KW-0227">DNA damage</keyword>
<keyword evidence="10 13" id="KW-0411">Iron-sulfur</keyword>
<organism evidence="17">
    <name type="scientific">Amphimedon queenslandica</name>
    <name type="common">Sponge</name>
    <dbReference type="NCBI Taxonomy" id="400682"/>
    <lineage>
        <taxon>Eukaryota</taxon>
        <taxon>Metazoa</taxon>
        <taxon>Porifera</taxon>
        <taxon>Demospongiae</taxon>
        <taxon>Heteroscleromorpha</taxon>
        <taxon>Haplosclerida</taxon>
        <taxon>Niphatidae</taxon>
        <taxon>Amphimedon</taxon>
    </lineage>
</organism>
<dbReference type="AlphaFoldDB" id="A0A1X7U2J4"/>